<dbReference type="EMBL" id="FN430164">
    <property type="protein sequence ID" value="CAZ82817.1"/>
    <property type="molecule type" value="Genomic_DNA"/>
</dbReference>
<dbReference type="GO" id="GO:0016538">
    <property type="term" value="F:cyclin-dependent protein serine/threonine kinase regulator activity"/>
    <property type="evidence" value="ECO:0007669"/>
    <property type="project" value="InterPro"/>
</dbReference>
<dbReference type="SMART" id="SM00385">
    <property type="entry name" value="CYCLIN"/>
    <property type="match status" value="2"/>
</dbReference>
<dbReference type="GO" id="GO:0006357">
    <property type="term" value="P:regulation of transcription by RNA polymerase II"/>
    <property type="evidence" value="ECO:0007669"/>
    <property type="project" value="InterPro"/>
</dbReference>
<name>D5GE74_TUBMM</name>
<dbReference type="GeneID" id="9185473"/>
<dbReference type="Proteomes" id="UP000006911">
    <property type="component" value="Unassembled WGS sequence"/>
</dbReference>
<dbReference type="PANTHER" id="PTHR10026">
    <property type="entry name" value="CYCLIN"/>
    <property type="match status" value="1"/>
</dbReference>
<dbReference type="RefSeq" id="XP_002838626.1">
    <property type="nucleotide sequence ID" value="XM_002838580.1"/>
</dbReference>
<evidence type="ECO:0000259" key="5">
    <source>
        <dbReference type="SMART" id="SM00385"/>
    </source>
</evidence>
<evidence type="ECO:0000256" key="1">
    <source>
        <dbReference type="ARBA" id="ARBA00008638"/>
    </source>
</evidence>
<feature type="compositionally biased region" description="Basic and acidic residues" evidence="4">
    <location>
        <begin position="371"/>
        <end position="389"/>
    </location>
</feature>
<feature type="compositionally biased region" description="Basic and acidic residues" evidence="4">
    <location>
        <begin position="57"/>
        <end position="71"/>
    </location>
</feature>
<keyword evidence="7" id="KW-1185">Reference proteome</keyword>
<protein>
    <recommendedName>
        <fullName evidence="2">RNA polymerase II holoenzyme cyclin-like subunit</fullName>
    </recommendedName>
</protein>
<dbReference type="FunCoup" id="D5GE74">
    <property type="interactions" value="87"/>
</dbReference>
<gene>
    <name evidence="6" type="ORF">GSTUM_00006408001</name>
</gene>
<feature type="compositionally biased region" description="Low complexity" evidence="4">
    <location>
        <begin position="20"/>
        <end position="38"/>
    </location>
</feature>
<dbReference type="KEGG" id="tml:GSTUM_00006408001"/>
<dbReference type="InterPro" id="IPR013763">
    <property type="entry name" value="Cyclin-like_dom"/>
</dbReference>
<evidence type="ECO:0000256" key="3">
    <source>
        <dbReference type="RuleBase" id="RU000383"/>
    </source>
</evidence>
<feature type="region of interest" description="Disordered" evidence="4">
    <location>
        <begin position="305"/>
        <end position="405"/>
    </location>
</feature>
<organism evidence="6 7">
    <name type="scientific">Tuber melanosporum (strain Mel28)</name>
    <name type="common">Perigord black truffle</name>
    <dbReference type="NCBI Taxonomy" id="656061"/>
    <lineage>
        <taxon>Eukaryota</taxon>
        <taxon>Fungi</taxon>
        <taxon>Dikarya</taxon>
        <taxon>Ascomycota</taxon>
        <taxon>Pezizomycotina</taxon>
        <taxon>Pezizomycetes</taxon>
        <taxon>Pezizales</taxon>
        <taxon>Tuberaceae</taxon>
        <taxon>Tuber</taxon>
    </lineage>
</organism>
<dbReference type="STRING" id="656061.D5GE74"/>
<dbReference type="InterPro" id="IPR036915">
    <property type="entry name" value="Cyclin-like_sf"/>
</dbReference>
<evidence type="ECO:0000256" key="4">
    <source>
        <dbReference type="SAM" id="MobiDB-lite"/>
    </source>
</evidence>
<dbReference type="SUPFAM" id="SSF47954">
    <property type="entry name" value="Cyclin-like"/>
    <property type="match status" value="2"/>
</dbReference>
<sequence length="405" mass="46181">MGRIPNDRLRIAQSPPEMHSTQPAPSRRSTSPSSTHSQNFSNTYIQRSRPYLTDQQIEERSRRDSQTEAKETSTRLNACAWIMQLGHALQFPIRTMATAMILYHRSRLFSRNPYSEQQYVDVAVAALFVACKIEDTLKKSREILATSYNMRHPQHEPINSDSSILDETVKRIIGIERVILESSSFDFRYRHAQPFLIKFAKKFGCSKALTQLAWDISVDVYKTLSPLKATPHVLALASLDLAMRLEDQRVEIEYEKFEASREVVLSVIDDLLELYTSHKIQTIVGLNYDSNVYLTQRIQLNKERTPYTNGHSSQNGTSSNSSSHQNNHSNNNHYIHPSRDFLNTSPAESIPPTVVPTERGTYGTIRFMIDPARERTEKEQMNDSGRSKEFASPNGVVVSPWSGRS</sequence>
<dbReference type="eggNOG" id="KOG0834">
    <property type="taxonomic scope" value="Eukaryota"/>
</dbReference>
<evidence type="ECO:0000256" key="2">
    <source>
        <dbReference type="ARBA" id="ARBA00014912"/>
    </source>
</evidence>
<dbReference type="CDD" id="cd20546">
    <property type="entry name" value="CYCLIN_SpCG1C_ScCTK2-like_rpt2"/>
    <property type="match status" value="1"/>
</dbReference>
<dbReference type="Gene3D" id="1.10.472.10">
    <property type="entry name" value="Cyclin-like"/>
    <property type="match status" value="2"/>
</dbReference>
<reference evidence="6 7" key="1">
    <citation type="journal article" date="2010" name="Nature">
        <title>Perigord black truffle genome uncovers evolutionary origins and mechanisms of symbiosis.</title>
        <authorList>
            <person name="Martin F."/>
            <person name="Kohler A."/>
            <person name="Murat C."/>
            <person name="Balestrini R."/>
            <person name="Coutinho P.M."/>
            <person name="Jaillon O."/>
            <person name="Montanini B."/>
            <person name="Morin E."/>
            <person name="Noel B."/>
            <person name="Percudani R."/>
            <person name="Porcel B."/>
            <person name="Rubini A."/>
            <person name="Amicucci A."/>
            <person name="Amselem J."/>
            <person name="Anthouard V."/>
            <person name="Arcioni S."/>
            <person name="Artiguenave F."/>
            <person name="Aury J.M."/>
            <person name="Ballario P."/>
            <person name="Bolchi A."/>
            <person name="Brenna A."/>
            <person name="Brun A."/>
            <person name="Buee M."/>
            <person name="Cantarel B."/>
            <person name="Chevalier G."/>
            <person name="Couloux A."/>
            <person name="Da Silva C."/>
            <person name="Denoeud F."/>
            <person name="Duplessis S."/>
            <person name="Ghignone S."/>
            <person name="Hilselberger B."/>
            <person name="Iotti M."/>
            <person name="Marcais B."/>
            <person name="Mello A."/>
            <person name="Miranda M."/>
            <person name="Pacioni G."/>
            <person name="Quesneville H."/>
            <person name="Riccioni C."/>
            <person name="Ruotolo R."/>
            <person name="Splivallo R."/>
            <person name="Stocchi V."/>
            <person name="Tisserant E."/>
            <person name="Viscomi A.R."/>
            <person name="Zambonelli A."/>
            <person name="Zampieri E."/>
            <person name="Henrissat B."/>
            <person name="Lebrun M.H."/>
            <person name="Paolocci F."/>
            <person name="Bonfante P."/>
            <person name="Ottonello S."/>
            <person name="Wincker P."/>
        </authorList>
    </citation>
    <scope>NUCLEOTIDE SEQUENCE [LARGE SCALE GENOMIC DNA]</scope>
    <source>
        <strain evidence="6 7">Mel28</strain>
    </source>
</reference>
<dbReference type="AlphaFoldDB" id="D5GE74"/>
<feature type="domain" description="Cyclin-like" evidence="5">
    <location>
        <begin position="194"/>
        <end position="273"/>
    </location>
</feature>
<evidence type="ECO:0000313" key="7">
    <source>
        <dbReference type="Proteomes" id="UP000006911"/>
    </source>
</evidence>
<dbReference type="InParanoid" id="D5GE74"/>
<feature type="compositionally biased region" description="Low complexity" evidence="4">
    <location>
        <begin position="308"/>
        <end position="333"/>
    </location>
</feature>
<dbReference type="HOGENOM" id="CLU_038278_1_0_1"/>
<keyword evidence="3" id="KW-0195">Cyclin</keyword>
<accession>D5GE74</accession>
<dbReference type="InterPro" id="IPR043198">
    <property type="entry name" value="Cyclin/Ssn8"/>
</dbReference>
<proteinExistence type="inferred from homology"/>
<feature type="compositionally biased region" description="Basic and acidic residues" evidence="4">
    <location>
        <begin position="1"/>
        <end position="10"/>
    </location>
</feature>
<dbReference type="InterPro" id="IPR006671">
    <property type="entry name" value="Cyclin_N"/>
</dbReference>
<evidence type="ECO:0000313" key="6">
    <source>
        <dbReference type="EMBL" id="CAZ82817.1"/>
    </source>
</evidence>
<dbReference type="OMA" id="NACAWIM"/>
<feature type="domain" description="Cyclin-like" evidence="5">
    <location>
        <begin position="80"/>
        <end position="181"/>
    </location>
</feature>
<comment type="similarity">
    <text evidence="1">Belongs to the cyclin family. Cyclin C subfamily.</text>
</comment>
<dbReference type="Pfam" id="PF00134">
    <property type="entry name" value="Cyclin_N"/>
    <property type="match status" value="1"/>
</dbReference>
<feature type="region of interest" description="Disordered" evidence="4">
    <location>
        <begin position="1"/>
        <end position="71"/>
    </location>
</feature>